<evidence type="ECO:0000256" key="6">
    <source>
        <dbReference type="ARBA" id="ARBA00022777"/>
    </source>
</evidence>
<dbReference type="InterPro" id="IPR006001">
    <property type="entry name" value="Therm_gnt_kin"/>
</dbReference>
<dbReference type="GO" id="GO:0005737">
    <property type="term" value="C:cytoplasm"/>
    <property type="evidence" value="ECO:0007669"/>
    <property type="project" value="TreeGrafter"/>
</dbReference>
<dbReference type="Pfam" id="PF13671">
    <property type="entry name" value="AAA_33"/>
    <property type="match status" value="1"/>
</dbReference>
<sequence length="173" mass="18676">MDQKTTALVVMGPSGVGKTTTAKLLAARLGWPFAEADQFHSAANIAKMESGQPLNDADRAPWLAAIRDWIADQAGHGVSSVVACSALKRRYRDLLREANTRVRFVSLTADQDLVGDRIGRRTGHYMPKSLLQSQFDGLEPLQSDEDGVTVSVGVPPEAVVSDALEALGFDRQD</sequence>
<dbReference type="InterPro" id="IPR027417">
    <property type="entry name" value="P-loop_NTPase"/>
</dbReference>
<keyword evidence="7" id="KW-0067">ATP-binding</keyword>
<comment type="similarity">
    <text evidence="2">Belongs to the gluconokinase GntK/GntV family.</text>
</comment>
<name>A0A0F9W6F5_9ZZZZ</name>
<protein>
    <recommendedName>
        <fullName evidence="3">gluconokinase</fullName>
        <ecNumber evidence="3">2.7.1.12</ecNumber>
    </recommendedName>
</protein>
<dbReference type="GO" id="GO:0005524">
    <property type="term" value="F:ATP binding"/>
    <property type="evidence" value="ECO:0007669"/>
    <property type="project" value="UniProtKB-KW"/>
</dbReference>
<dbReference type="PANTHER" id="PTHR43442:SF3">
    <property type="entry name" value="GLUCONOKINASE-RELATED"/>
    <property type="match status" value="1"/>
</dbReference>
<evidence type="ECO:0000256" key="3">
    <source>
        <dbReference type="ARBA" id="ARBA00012054"/>
    </source>
</evidence>
<evidence type="ECO:0000256" key="5">
    <source>
        <dbReference type="ARBA" id="ARBA00022741"/>
    </source>
</evidence>
<comment type="catalytic activity">
    <reaction evidence="8">
        <text>D-gluconate + ATP = 6-phospho-D-gluconate + ADP + H(+)</text>
        <dbReference type="Rhea" id="RHEA:19433"/>
        <dbReference type="ChEBI" id="CHEBI:15378"/>
        <dbReference type="ChEBI" id="CHEBI:18391"/>
        <dbReference type="ChEBI" id="CHEBI:30616"/>
        <dbReference type="ChEBI" id="CHEBI:58759"/>
        <dbReference type="ChEBI" id="CHEBI:456216"/>
        <dbReference type="EC" id="2.7.1.12"/>
    </reaction>
</comment>
<accession>A0A0F9W6F5</accession>
<reference evidence="9" key="1">
    <citation type="journal article" date="2015" name="Nature">
        <title>Complex archaea that bridge the gap between prokaryotes and eukaryotes.</title>
        <authorList>
            <person name="Spang A."/>
            <person name="Saw J.H."/>
            <person name="Jorgensen S.L."/>
            <person name="Zaremba-Niedzwiedzka K."/>
            <person name="Martijn J."/>
            <person name="Lind A.E."/>
            <person name="van Eijk R."/>
            <person name="Schleper C."/>
            <person name="Guy L."/>
            <person name="Ettema T.J."/>
        </authorList>
    </citation>
    <scope>NUCLEOTIDE SEQUENCE</scope>
</reference>
<keyword evidence="5" id="KW-0547">Nucleotide-binding</keyword>
<dbReference type="GO" id="GO:0046316">
    <property type="term" value="F:gluconokinase activity"/>
    <property type="evidence" value="ECO:0007669"/>
    <property type="project" value="UniProtKB-EC"/>
</dbReference>
<dbReference type="CDD" id="cd02021">
    <property type="entry name" value="GntK"/>
    <property type="match status" value="1"/>
</dbReference>
<evidence type="ECO:0000256" key="4">
    <source>
        <dbReference type="ARBA" id="ARBA00022679"/>
    </source>
</evidence>
<dbReference type="EC" id="2.7.1.12" evidence="3"/>
<dbReference type="FunFam" id="3.40.50.300:FF:000522">
    <property type="entry name" value="Gluconokinase"/>
    <property type="match status" value="1"/>
</dbReference>
<dbReference type="Gene3D" id="3.40.50.300">
    <property type="entry name" value="P-loop containing nucleotide triphosphate hydrolases"/>
    <property type="match status" value="1"/>
</dbReference>
<dbReference type="GO" id="GO:0005975">
    <property type="term" value="P:carbohydrate metabolic process"/>
    <property type="evidence" value="ECO:0007669"/>
    <property type="project" value="InterPro"/>
</dbReference>
<keyword evidence="4" id="KW-0808">Transferase</keyword>
<dbReference type="AlphaFoldDB" id="A0A0F9W6F5"/>
<comment type="caution">
    <text evidence="9">The sequence shown here is derived from an EMBL/GenBank/DDBJ whole genome shotgun (WGS) entry which is preliminary data.</text>
</comment>
<proteinExistence type="inferred from homology"/>
<dbReference type="NCBIfam" id="TIGR01313">
    <property type="entry name" value="therm_gnt_kin"/>
    <property type="match status" value="1"/>
</dbReference>
<organism evidence="9">
    <name type="scientific">marine sediment metagenome</name>
    <dbReference type="NCBI Taxonomy" id="412755"/>
    <lineage>
        <taxon>unclassified sequences</taxon>
        <taxon>metagenomes</taxon>
        <taxon>ecological metagenomes</taxon>
    </lineage>
</organism>
<gene>
    <name evidence="9" type="ORF">LCGC14_0398280</name>
</gene>
<evidence type="ECO:0000256" key="2">
    <source>
        <dbReference type="ARBA" id="ARBA00008420"/>
    </source>
</evidence>
<evidence type="ECO:0000313" key="9">
    <source>
        <dbReference type="EMBL" id="KKN73628.1"/>
    </source>
</evidence>
<dbReference type="PANTHER" id="PTHR43442">
    <property type="entry name" value="GLUCONOKINASE-RELATED"/>
    <property type="match status" value="1"/>
</dbReference>
<dbReference type="EMBL" id="LAZR01000340">
    <property type="protein sequence ID" value="KKN73628.1"/>
    <property type="molecule type" value="Genomic_DNA"/>
</dbReference>
<keyword evidence="6" id="KW-0418">Kinase</keyword>
<dbReference type="SUPFAM" id="SSF52540">
    <property type="entry name" value="P-loop containing nucleoside triphosphate hydrolases"/>
    <property type="match status" value="1"/>
</dbReference>
<evidence type="ECO:0000256" key="7">
    <source>
        <dbReference type="ARBA" id="ARBA00022840"/>
    </source>
</evidence>
<comment type="pathway">
    <text evidence="1">Carbohydrate acid metabolism.</text>
</comment>
<evidence type="ECO:0000256" key="8">
    <source>
        <dbReference type="ARBA" id="ARBA00048090"/>
    </source>
</evidence>
<evidence type="ECO:0000256" key="1">
    <source>
        <dbReference type="ARBA" id="ARBA00004761"/>
    </source>
</evidence>